<dbReference type="InterPro" id="IPR024524">
    <property type="entry name" value="DUF3800"/>
</dbReference>
<evidence type="ECO:0000313" key="2">
    <source>
        <dbReference type="Proteomes" id="UP000194003"/>
    </source>
</evidence>
<name>A0A1Y2K7L8_9PROT</name>
<dbReference type="RefSeq" id="WP_158089265.1">
    <property type="nucleotide sequence ID" value="NZ_LVJN01000015.1"/>
</dbReference>
<proteinExistence type="predicted"/>
<sequence length="266" mass="31573">MLYIAYLDEFGHDGQFVSRSHLKYNTSPVFGFGGIVLPWNAARPFGSWFYQRKNELLDWEIKRSGEHPGRWEKKGASLYTSQNIHNYPELRRFTFRLLNKIHEMDGYVFYSGVEKYMRPEEHKTLQIYIGNFKKSLKLIDSHLSKTHDKLILVMDQHQQRTEMVRESAQAMFGSDEVRTLIELPFQVESHLYQTLQCADWICALIGRWAAYSYDPYVYQDFEWAERYFGDRIRSNHQNSNINKRRQTSAPTAMYNAFKTAHDAKRK</sequence>
<dbReference type="Proteomes" id="UP000194003">
    <property type="component" value="Unassembled WGS sequence"/>
</dbReference>
<dbReference type="Pfam" id="PF12686">
    <property type="entry name" value="DUF3800"/>
    <property type="match status" value="1"/>
</dbReference>
<dbReference type="AlphaFoldDB" id="A0A1Y2K7L8"/>
<dbReference type="EMBL" id="LVJN01000015">
    <property type="protein sequence ID" value="OSM06751.1"/>
    <property type="molecule type" value="Genomic_DNA"/>
</dbReference>
<protein>
    <recommendedName>
        <fullName evidence="3">DUF3800 domain-containing protein</fullName>
    </recommendedName>
</protein>
<evidence type="ECO:0000313" key="1">
    <source>
        <dbReference type="EMBL" id="OSM06751.1"/>
    </source>
</evidence>
<dbReference type="OrthoDB" id="4402049at2"/>
<gene>
    <name evidence="1" type="ORF">MAIT1_00392</name>
</gene>
<accession>A0A1Y2K7L8</accession>
<reference evidence="1 2" key="1">
    <citation type="journal article" date="2016" name="BMC Genomics">
        <title>Combined genomic and structural analyses of a cultured magnetotactic bacterium reveals its niche adaptation to a dynamic environment.</title>
        <authorList>
            <person name="Araujo A.C."/>
            <person name="Morillo V."/>
            <person name="Cypriano J."/>
            <person name="Teixeira L.C."/>
            <person name="Leao P."/>
            <person name="Lyra S."/>
            <person name="Almeida L.G."/>
            <person name="Bazylinski D.A."/>
            <person name="Vasconcellos A.T."/>
            <person name="Abreu F."/>
            <person name="Lins U."/>
        </authorList>
    </citation>
    <scope>NUCLEOTIDE SEQUENCE [LARGE SCALE GENOMIC DNA]</scope>
    <source>
        <strain evidence="1 2">IT-1</strain>
    </source>
</reference>
<keyword evidence="2" id="KW-1185">Reference proteome</keyword>
<comment type="caution">
    <text evidence="1">The sequence shown here is derived from an EMBL/GenBank/DDBJ whole genome shotgun (WGS) entry which is preliminary data.</text>
</comment>
<organism evidence="1 2">
    <name type="scientific">Magnetofaba australis IT-1</name>
    <dbReference type="NCBI Taxonomy" id="1434232"/>
    <lineage>
        <taxon>Bacteria</taxon>
        <taxon>Pseudomonadati</taxon>
        <taxon>Pseudomonadota</taxon>
        <taxon>Magnetococcia</taxon>
        <taxon>Magnetococcales</taxon>
        <taxon>Magnetococcaceae</taxon>
        <taxon>Magnetofaba</taxon>
    </lineage>
</organism>
<evidence type="ECO:0008006" key="3">
    <source>
        <dbReference type="Google" id="ProtNLM"/>
    </source>
</evidence>